<evidence type="ECO:0000256" key="1">
    <source>
        <dbReference type="SAM" id="SignalP"/>
    </source>
</evidence>
<evidence type="ECO:0000313" key="3">
    <source>
        <dbReference type="Proteomes" id="UP001056384"/>
    </source>
</evidence>
<sequence length="310" mass="32890">MMLPILATAALTLFTTARAQVCNLAGTLGPGFGPDIPENLTVLEANLSPNATRSVNFNVSAGSGNDLYREEWTWRVNVTKIPSEVLMVPSYLESKNVTDPYIINTVYDLQWPGGETLNATTADALGNSNPGLPNSLCVSIVDLYGLPERVTNRYQESDNGDCSNVLGDACAAAIRSGVRAPSANGRCQTPRAISDIPACKNTTFRDVSSRGAITFFLGNTTNALDVDVGGETQTLRSGEGFSFSTDVEQAAANDTLYDKRTRGLQMLILSGFTNQVLCQRVDTTSSSASSFASGLGGLVLTGLVTMYLMA</sequence>
<gene>
    <name evidence="2" type="ORF">Slin15195_G019450</name>
</gene>
<dbReference type="EMBL" id="CP099418">
    <property type="protein sequence ID" value="USW48626.1"/>
    <property type="molecule type" value="Genomic_DNA"/>
</dbReference>
<evidence type="ECO:0000313" key="2">
    <source>
        <dbReference type="EMBL" id="USW48626.1"/>
    </source>
</evidence>
<keyword evidence="3" id="KW-1185">Reference proteome</keyword>
<accession>A0A9Q9APU7</accession>
<protein>
    <submittedName>
        <fullName evidence="2">Uncharacterized protein</fullName>
    </submittedName>
</protein>
<dbReference type="AlphaFoldDB" id="A0A9Q9APU7"/>
<dbReference type="Proteomes" id="UP001056384">
    <property type="component" value="Chromosome 1"/>
</dbReference>
<keyword evidence="1" id="KW-0732">Signal</keyword>
<feature type="signal peptide" evidence="1">
    <location>
        <begin position="1"/>
        <end position="19"/>
    </location>
</feature>
<feature type="chain" id="PRO_5040335782" evidence="1">
    <location>
        <begin position="20"/>
        <end position="310"/>
    </location>
</feature>
<proteinExistence type="predicted"/>
<name>A0A9Q9APU7_9PEZI</name>
<organism evidence="2 3">
    <name type="scientific">Septoria linicola</name>
    <dbReference type="NCBI Taxonomy" id="215465"/>
    <lineage>
        <taxon>Eukaryota</taxon>
        <taxon>Fungi</taxon>
        <taxon>Dikarya</taxon>
        <taxon>Ascomycota</taxon>
        <taxon>Pezizomycotina</taxon>
        <taxon>Dothideomycetes</taxon>
        <taxon>Dothideomycetidae</taxon>
        <taxon>Mycosphaerellales</taxon>
        <taxon>Mycosphaerellaceae</taxon>
        <taxon>Septoria</taxon>
    </lineage>
</organism>
<reference evidence="2" key="1">
    <citation type="submission" date="2022-06" db="EMBL/GenBank/DDBJ databases">
        <title>Complete genome sequences of two strains of the flax pathogen Septoria linicola.</title>
        <authorList>
            <person name="Lapalu N."/>
            <person name="Simon A."/>
            <person name="Demenou B."/>
            <person name="Paumier D."/>
            <person name="Guillot M.-P."/>
            <person name="Gout L."/>
            <person name="Valade R."/>
        </authorList>
    </citation>
    <scope>NUCLEOTIDE SEQUENCE</scope>
    <source>
        <strain evidence="2">SE15195</strain>
    </source>
</reference>